<evidence type="ECO:0000313" key="4">
    <source>
        <dbReference type="EMBL" id="MDR6509919.1"/>
    </source>
</evidence>
<dbReference type="EMBL" id="JAVDRD010000001">
    <property type="protein sequence ID" value="MDR6509919.1"/>
    <property type="molecule type" value="Genomic_DNA"/>
</dbReference>
<feature type="compositionally biased region" description="Basic and acidic residues" evidence="1">
    <location>
        <begin position="256"/>
        <end position="271"/>
    </location>
</feature>
<dbReference type="CDD" id="cd22268">
    <property type="entry name" value="DPBB_RlpA-like"/>
    <property type="match status" value="1"/>
</dbReference>
<evidence type="ECO:0000256" key="1">
    <source>
        <dbReference type="SAM" id="MobiDB-lite"/>
    </source>
</evidence>
<comment type="caution">
    <text evidence="4">The sequence shown here is derived from an EMBL/GenBank/DDBJ whole genome shotgun (WGS) entry which is preliminary data.</text>
</comment>
<sequence>MKSAADRLRLTAAALAIPLMLGGGTAQMALAQAVSGPAADYPMVLGAPFAVGGVTYTPADTMNYDAVGYAVPDAEGGGGISGAHRTLPLPSYVEVTSLDTGRTILVRLERRGPMEGDGLVALSPGAIAQLGLSGPHSPVRVRRVNPPEGERALLRNGQQAPARMDTPPGLLTALKRKLGILPPADPKPELLAAALAGKQLPAPVPTPTQPAPAPKPITRNTTPMPAPRPSAAPAPSAAPKVVAAKTPVPKPVTPRPEPKAPAKAEPKPAPKAEHQATASAHAMAYVVQVGAFSTRANAEKAAREVGGAVTPAGKFFRVRIAAGSQDEAKAALGKAKRAGYADAQIQRAP</sequence>
<dbReference type="Pfam" id="PF05036">
    <property type="entry name" value="SPOR"/>
    <property type="match status" value="1"/>
</dbReference>
<proteinExistence type="predicted"/>
<gene>
    <name evidence="4" type="ORF">J2792_000759</name>
</gene>
<keyword evidence="2" id="KW-0732">Signal</keyword>
<keyword evidence="4" id="KW-0449">Lipoprotein</keyword>
<organism evidence="4 5">
    <name type="scientific">Novosphingobium capsulatum</name>
    <dbReference type="NCBI Taxonomy" id="13688"/>
    <lineage>
        <taxon>Bacteria</taxon>
        <taxon>Pseudomonadati</taxon>
        <taxon>Pseudomonadota</taxon>
        <taxon>Alphaproteobacteria</taxon>
        <taxon>Sphingomonadales</taxon>
        <taxon>Sphingomonadaceae</taxon>
        <taxon>Novosphingobium</taxon>
    </lineage>
</organism>
<feature type="signal peptide" evidence="2">
    <location>
        <begin position="1"/>
        <end position="28"/>
    </location>
</feature>
<feature type="domain" description="SPOR" evidence="3">
    <location>
        <begin position="279"/>
        <end position="349"/>
    </location>
</feature>
<dbReference type="PANTHER" id="PTHR34183:SF1">
    <property type="entry name" value="ENDOLYTIC PEPTIDOGLYCAN TRANSGLYCOSYLASE RLPA"/>
    <property type="match status" value="1"/>
</dbReference>
<feature type="region of interest" description="Disordered" evidence="1">
    <location>
        <begin position="328"/>
        <end position="349"/>
    </location>
</feature>
<name>A0ABU1MHT5_9SPHN</name>
<feature type="compositionally biased region" description="Pro residues" evidence="1">
    <location>
        <begin position="202"/>
        <end position="215"/>
    </location>
</feature>
<dbReference type="PROSITE" id="PS51724">
    <property type="entry name" value="SPOR"/>
    <property type="match status" value="1"/>
</dbReference>
<dbReference type="Proteomes" id="UP001184150">
    <property type="component" value="Unassembled WGS sequence"/>
</dbReference>
<accession>A0ABU1MHT5</accession>
<evidence type="ECO:0000259" key="3">
    <source>
        <dbReference type="PROSITE" id="PS51724"/>
    </source>
</evidence>
<dbReference type="Gene3D" id="2.40.40.10">
    <property type="entry name" value="RlpA-like domain"/>
    <property type="match status" value="1"/>
</dbReference>
<feature type="compositionally biased region" description="Low complexity" evidence="1">
    <location>
        <begin position="233"/>
        <end position="247"/>
    </location>
</feature>
<keyword evidence="5" id="KW-1185">Reference proteome</keyword>
<dbReference type="InterPro" id="IPR036908">
    <property type="entry name" value="RlpA-like_sf"/>
</dbReference>
<dbReference type="PANTHER" id="PTHR34183">
    <property type="entry name" value="ENDOLYTIC PEPTIDOGLYCAN TRANSGLYCOSYLASE RLPA"/>
    <property type="match status" value="1"/>
</dbReference>
<dbReference type="InterPro" id="IPR007730">
    <property type="entry name" value="SPOR-like_dom"/>
</dbReference>
<dbReference type="SUPFAM" id="SSF110997">
    <property type="entry name" value="Sporulation related repeat"/>
    <property type="match status" value="1"/>
</dbReference>
<feature type="region of interest" description="Disordered" evidence="1">
    <location>
        <begin position="201"/>
        <end position="271"/>
    </location>
</feature>
<feature type="chain" id="PRO_5045411043" evidence="2">
    <location>
        <begin position="29"/>
        <end position="349"/>
    </location>
</feature>
<evidence type="ECO:0000256" key="2">
    <source>
        <dbReference type="SAM" id="SignalP"/>
    </source>
</evidence>
<dbReference type="RefSeq" id="WP_309804442.1">
    <property type="nucleotide sequence ID" value="NZ_JAVDRD010000001.1"/>
</dbReference>
<reference evidence="4 5" key="1">
    <citation type="submission" date="2023-07" db="EMBL/GenBank/DDBJ databases">
        <title>Sorghum-associated microbial communities from plants grown in Nebraska, USA.</title>
        <authorList>
            <person name="Schachtman D."/>
        </authorList>
    </citation>
    <scope>NUCLEOTIDE SEQUENCE [LARGE SCALE GENOMIC DNA]</scope>
    <source>
        <strain evidence="4 5">DS1027</strain>
    </source>
</reference>
<feature type="compositionally biased region" description="Low complexity" evidence="1">
    <location>
        <begin position="330"/>
        <end position="341"/>
    </location>
</feature>
<protein>
    <submittedName>
        <fullName evidence="4">Rare lipoprotein A</fullName>
    </submittedName>
</protein>
<dbReference type="InterPro" id="IPR036680">
    <property type="entry name" value="SPOR-like_sf"/>
</dbReference>
<evidence type="ECO:0000313" key="5">
    <source>
        <dbReference type="Proteomes" id="UP001184150"/>
    </source>
</evidence>
<dbReference type="Gene3D" id="3.30.70.1070">
    <property type="entry name" value="Sporulation related repeat"/>
    <property type="match status" value="1"/>
</dbReference>